<evidence type="ECO:0000256" key="3">
    <source>
        <dbReference type="SAM" id="SignalP"/>
    </source>
</evidence>
<protein>
    <submittedName>
        <fullName evidence="4">Lysosomal acid phosphatase</fullName>
    </submittedName>
</protein>
<accession>A0A2P8AFX9</accession>
<feature type="signal peptide" evidence="3">
    <location>
        <begin position="1"/>
        <end position="21"/>
    </location>
</feature>
<keyword evidence="5" id="KW-1185">Reference proteome</keyword>
<proteinExistence type="predicted"/>
<organism evidence="4 5">
    <name type="scientific">Elsinoe australis</name>
    <dbReference type="NCBI Taxonomy" id="40998"/>
    <lineage>
        <taxon>Eukaryota</taxon>
        <taxon>Fungi</taxon>
        <taxon>Dikarya</taxon>
        <taxon>Ascomycota</taxon>
        <taxon>Pezizomycotina</taxon>
        <taxon>Dothideomycetes</taxon>
        <taxon>Dothideomycetidae</taxon>
        <taxon>Myriangiales</taxon>
        <taxon>Elsinoaceae</taxon>
        <taxon>Elsinoe</taxon>
    </lineage>
</organism>
<evidence type="ECO:0000313" key="5">
    <source>
        <dbReference type="Proteomes" id="UP000243723"/>
    </source>
</evidence>
<dbReference type="Gene3D" id="3.40.50.1240">
    <property type="entry name" value="Phosphoglycerate mutase-like"/>
    <property type="match status" value="1"/>
</dbReference>
<dbReference type="STRING" id="40998.A0A2P8AFX9"/>
<dbReference type="Proteomes" id="UP000243723">
    <property type="component" value="Unassembled WGS sequence"/>
</dbReference>
<dbReference type="InterPro" id="IPR029033">
    <property type="entry name" value="His_PPase_superfam"/>
</dbReference>
<dbReference type="AlphaFoldDB" id="A0A2P8AFX9"/>
<reference evidence="4 5" key="1">
    <citation type="submission" date="2017-05" db="EMBL/GenBank/DDBJ databases">
        <title>Draft genome sequence of Elsinoe australis.</title>
        <authorList>
            <person name="Cheng Q."/>
        </authorList>
    </citation>
    <scope>NUCLEOTIDE SEQUENCE [LARGE SCALE GENOMIC DNA]</scope>
    <source>
        <strain evidence="4 5">NL1</strain>
    </source>
</reference>
<evidence type="ECO:0000256" key="2">
    <source>
        <dbReference type="SAM" id="Phobius"/>
    </source>
</evidence>
<evidence type="ECO:0000256" key="1">
    <source>
        <dbReference type="SAM" id="MobiDB-lite"/>
    </source>
</evidence>
<feature type="chain" id="PRO_5015135901" evidence="3">
    <location>
        <begin position="22"/>
        <end position="667"/>
    </location>
</feature>
<dbReference type="EMBL" id="NHZQ01000010">
    <property type="protein sequence ID" value="PSK59356.1"/>
    <property type="molecule type" value="Genomic_DNA"/>
</dbReference>
<dbReference type="SUPFAM" id="SSF53254">
    <property type="entry name" value="Phosphoglycerate mutase-like"/>
    <property type="match status" value="1"/>
</dbReference>
<evidence type="ECO:0000313" key="4">
    <source>
        <dbReference type="EMBL" id="PSK59356.1"/>
    </source>
</evidence>
<gene>
    <name evidence="4" type="ORF">B9Z65_3680</name>
</gene>
<keyword evidence="2" id="KW-1133">Transmembrane helix</keyword>
<comment type="caution">
    <text evidence="4">The sequence shown here is derived from an EMBL/GenBank/DDBJ whole genome shotgun (WGS) entry which is preliminary data.</text>
</comment>
<name>A0A2P8AFX9_9PEZI</name>
<dbReference type="PANTHER" id="PTHR11567">
    <property type="entry name" value="ACID PHOSPHATASE-RELATED"/>
    <property type="match status" value="1"/>
</dbReference>
<feature type="compositionally biased region" description="Basic and acidic residues" evidence="1">
    <location>
        <begin position="637"/>
        <end position="667"/>
    </location>
</feature>
<keyword evidence="2" id="KW-0472">Membrane</keyword>
<dbReference type="PANTHER" id="PTHR11567:SF127">
    <property type="entry name" value="HISTIDINE ACID PHOSPHATASE"/>
    <property type="match status" value="1"/>
</dbReference>
<dbReference type="OrthoDB" id="258392at2759"/>
<feature type="transmembrane region" description="Helical" evidence="2">
    <location>
        <begin position="468"/>
        <end position="496"/>
    </location>
</feature>
<dbReference type="GO" id="GO:0016791">
    <property type="term" value="F:phosphatase activity"/>
    <property type="evidence" value="ECO:0007669"/>
    <property type="project" value="TreeGrafter"/>
</dbReference>
<sequence>MAPLHLALLYLTAGLVAPGLAQDDDFTIWSSFIYLRSGERTPTLLSNVAPTLTSLGAQQMYSAGQFFRSQYLQQGSASRVQELDEETPRTDQVYALTIDTQFTSASTQAFMLGMWPPTGNNASADTEGIPNQLVNGTIINNPQGGMNLPRISTAGTQDIDAVYVGGDIACPGFGRYASNPWSSDTRSLLISESQPTYDSIQSILDPILPRTSQNFQYAKTIYDYVSYENNYNRNVSSLLSTDSTILDRLRFYADAQQTAFYGNLNAASPYSRAPLWATRGSISTIAGSTLAARLTSHFYSLQYAPATAPRLTILAGDHAPLLALFALTSLTSRLPGLALPGSALVFELISRPEAAQNLTAANLPPPDELFIRARFRNGTGVSGTATFPGSGGDLRSYALFDRASEDINIPYNDFLAAMGEISVSGPGDWCYQCAAQTLFCAAWNSSNAFTGAGTSRTVRVREGLRPEVAGVVGAVVALAVAGIVAAIVFFVVGFSVRRTEPVWVSRRRRQELGGFKGSQKLASDRDLTASMPHVGKDGVVVGASVEKSAGTVSGDGHVRMGSWEMKDGAGSGLQTHNEVGGMKPWAQRHGRVDSEGTLVDRDMGHMGLDGARMGWGSRDEGDHLAGSGQGDNISTVNEREERRISADSGHVDPFRDPVSPIREDERV</sequence>
<feature type="region of interest" description="Disordered" evidence="1">
    <location>
        <begin position="615"/>
        <end position="667"/>
    </location>
</feature>
<dbReference type="InterPro" id="IPR050645">
    <property type="entry name" value="Histidine_acid_phosphatase"/>
</dbReference>
<keyword evidence="3" id="KW-0732">Signal</keyword>
<keyword evidence="2" id="KW-0812">Transmembrane</keyword>